<feature type="region of interest" description="Disordered" evidence="1">
    <location>
        <begin position="52"/>
        <end position="409"/>
    </location>
</feature>
<name>F0XAZ4_GROCL</name>
<dbReference type="AlphaFoldDB" id="F0XAZ4"/>
<protein>
    <submittedName>
        <fullName evidence="2">Uncharacterized protein</fullName>
    </submittedName>
</protein>
<feature type="compositionally biased region" description="Pro residues" evidence="1">
    <location>
        <begin position="249"/>
        <end position="258"/>
    </location>
</feature>
<reference evidence="2 3" key="1">
    <citation type="journal article" date="2011" name="Proc. Natl. Acad. Sci. U.S.A.">
        <title>Genome and transcriptome analyses of the mountain pine beetle-fungal symbiont Grosmannia clavigera, a lodgepole pine pathogen.</title>
        <authorList>
            <person name="DiGuistini S."/>
            <person name="Wang Y."/>
            <person name="Liao N.Y."/>
            <person name="Taylor G."/>
            <person name="Tanguay P."/>
            <person name="Feau N."/>
            <person name="Henrissat B."/>
            <person name="Chan S.K."/>
            <person name="Hesse-Orce U."/>
            <person name="Alamouti S.M."/>
            <person name="Tsui C.K.M."/>
            <person name="Docking R.T."/>
            <person name="Levasseur A."/>
            <person name="Haridas S."/>
            <person name="Robertson G."/>
            <person name="Birol I."/>
            <person name="Holt R.A."/>
            <person name="Marra M.A."/>
            <person name="Hamelin R.C."/>
            <person name="Hirst M."/>
            <person name="Jones S.J.M."/>
            <person name="Bohlmann J."/>
            <person name="Breuil C."/>
        </authorList>
    </citation>
    <scope>NUCLEOTIDE SEQUENCE [LARGE SCALE GENOMIC DNA]</scope>
    <source>
        <strain evidence="3">kw1407 / UAMH 11150</strain>
    </source>
</reference>
<dbReference type="InParanoid" id="F0XAZ4"/>
<evidence type="ECO:0000313" key="2">
    <source>
        <dbReference type="EMBL" id="EFX05127.1"/>
    </source>
</evidence>
<gene>
    <name evidence="2" type="ORF">CMQ_1763</name>
</gene>
<feature type="compositionally biased region" description="Polar residues" evidence="1">
    <location>
        <begin position="80"/>
        <end position="98"/>
    </location>
</feature>
<accession>F0XAZ4</accession>
<organism evidence="3">
    <name type="scientific">Grosmannia clavigera (strain kw1407 / UAMH 11150)</name>
    <name type="common">Blue stain fungus</name>
    <name type="synonym">Graphiocladiella clavigera</name>
    <dbReference type="NCBI Taxonomy" id="655863"/>
    <lineage>
        <taxon>Eukaryota</taxon>
        <taxon>Fungi</taxon>
        <taxon>Dikarya</taxon>
        <taxon>Ascomycota</taxon>
        <taxon>Pezizomycotina</taxon>
        <taxon>Sordariomycetes</taxon>
        <taxon>Sordariomycetidae</taxon>
        <taxon>Ophiostomatales</taxon>
        <taxon>Ophiostomataceae</taxon>
        <taxon>Leptographium</taxon>
    </lineage>
</organism>
<dbReference type="RefSeq" id="XP_014174609.1">
    <property type="nucleotide sequence ID" value="XM_014319134.1"/>
</dbReference>
<dbReference type="HOGENOM" id="CLU_672784_0_0_1"/>
<feature type="compositionally biased region" description="Low complexity" evidence="1">
    <location>
        <begin position="149"/>
        <end position="166"/>
    </location>
</feature>
<dbReference type="GeneID" id="25974677"/>
<dbReference type="Proteomes" id="UP000007796">
    <property type="component" value="Unassembled WGS sequence"/>
</dbReference>
<feature type="compositionally biased region" description="Acidic residues" evidence="1">
    <location>
        <begin position="188"/>
        <end position="206"/>
    </location>
</feature>
<dbReference type="EMBL" id="GL629747">
    <property type="protein sequence ID" value="EFX05127.1"/>
    <property type="molecule type" value="Genomic_DNA"/>
</dbReference>
<feature type="compositionally biased region" description="Pro residues" evidence="1">
    <location>
        <begin position="66"/>
        <end position="78"/>
    </location>
</feature>
<sequence>MWVYCEKCRRACPRECMNSHQHQFLCHFRGCPQNRRRYAVIPVAVQVDENGEPPAGFYAPGNYPAPEGPRPGSGPRPTPHNHNGSRNRNGPRNFNGSRENIPRPHSSSRSSAPPPLPRSPISRARPTPWRPPHGYAETIVSQENVAGESRPLSPRLSDPSDPFDPSGNQGNPCRDIIRARDIVRASGPDDDDDDDDDGSETEEELYVQDKNGKWVLENDRPRECGRAGRHECGQTFEMPIRGGVHHEVPPPAPSPPLDNPWEGHRSRGNPRYPPNSSRNATVDFESRPAAPRPRERRPSEPREESRRSEDRRGPHIERQSEGRRRRSVSRPPSEYNPPGTPRDDVESGYSHVDSGFRHVDSGFQQHRRSSRSDSQPPPPPAPSPPPTYTTPCHPHSHSSYGRGYGTYRR</sequence>
<keyword evidence="3" id="KW-1185">Reference proteome</keyword>
<feature type="compositionally biased region" description="Pro residues" evidence="1">
    <location>
        <begin position="375"/>
        <end position="388"/>
    </location>
</feature>
<feature type="compositionally biased region" description="Basic and acidic residues" evidence="1">
    <location>
        <begin position="292"/>
        <end position="322"/>
    </location>
</feature>
<evidence type="ECO:0000256" key="1">
    <source>
        <dbReference type="SAM" id="MobiDB-lite"/>
    </source>
</evidence>
<proteinExistence type="predicted"/>
<feature type="compositionally biased region" description="Low complexity" evidence="1">
    <location>
        <begin position="389"/>
        <end position="399"/>
    </location>
</feature>
<evidence type="ECO:0000313" key="3">
    <source>
        <dbReference type="Proteomes" id="UP000007796"/>
    </source>
</evidence>
<feature type="compositionally biased region" description="Basic and acidic residues" evidence="1">
    <location>
        <begin position="210"/>
        <end position="232"/>
    </location>
</feature>